<keyword evidence="1" id="KW-0472">Membrane</keyword>
<proteinExistence type="predicted"/>
<dbReference type="PATRIC" id="fig|626887.3.peg.2975"/>
<dbReference type="AlphaFoldDB" id="N6VXY1"/>
<gene>
    <name evidence="2" type="ORF">J057_14920</name>
</gene>
<evidence type="ECO:0000313" key="2">
    <source>
        <dbReference type="EMBL" id="ENO12704.1"/>
    </source>
</evidence>
<dbReference type="EMBL" id="APLQ01000014">
    <property type="protein sequence ID" value="ENO12704.1"/>
    <property type="molecule type" value="Genomic_DNA"/>
</dbReference>
<protein>
    <submittedName>
        <fullName evidence="2">Uncharacterized protein</fullName>
    </submittedName>
</protein>
<keyword evidence="3" id="KW-1185">Reference proteome</keyword>
<accession>N6VXY1</accession>
<dbReference type="Proteomes" id="UP000013165">
    <property type="component" value="Unassembled WGS sequence"/>
</dbReference>
<reference evidence="2 3" key="1">
    <citation type="journal article" date="2013" name="Genome Announc.">
        <title>Genome Sequence of the Polycyclic Aromatic Hydrocarbon-Degrading Bacterium Strain Marinobacter nanhaiticus D15-8WT.</title>
        <authorList>
            <person name="Cui Z."/>
            <person name="Gao W."/>
            <person name="Li Q."/>
            <person name="Xu G."/>
            <person name="Zheng L."/>
        </authorList>
    </citation>
    <scope>NUCLEOTIDE SEQUENCE [LARGE SCALE GENOMIC DNA]</scope>
    <source>
        <strain evidence="2 3">D15-8W</strain>
    </source>
</reference>
<keyword evidence="1" id="KW-1133">Transmembrane helix</keyword>
<evidence type="ECO:0000256" key="1">
    <source>
        <dbReference type="SAM" id="Phobius"/>
    </source>
</evidence>
<comment type="caution">
    <text evidence="2">The sequence shown here is derived from an EMBL/GenBank/DDBJ whole genome shotgun (WGS) entry which is preliminary data.</text>
</comment>
<feature type="transmembrane region" description="Helical" evidence="1">
    <location>
        <begin position="215"/>
        <end position="237"/>
    </location>
</feature>
<evidence type="ECO:0000313" key="3">
    <source>
        <dbReference type="Proteomes" id="UP000013165"/>
    </source>
</evidence>
<dbReference type="OrthoDB" id="6353544at2"/>
<name>N6VXY1_9GAMM</name>
<feature type="transmembrane region" description="Helical" evidence="1">
    <location>
        <begin position="190"/>
        <end position="209"/>
    </location>
</feature>
<sequence length="390" mass="44219">MQTYAQSAWRGEKPFSCEFAVQAPHDEQLPVPGKAWRVSKTLLMFVITAALIASIILFGMAAFGSGLRPSVMINDPLFSAVYVFLAAIAILHFVLWIDEKKQKRLQAEGFRRRASHRLKSGAARLNILDFECRPSPRSALTAFRGGDAKPSRWRRYIGGYSNFQGVAWNEEELAYVSPSSFQGNMLGVQLLCWPIVLLAWPLVIVHLFGLDASNVNVIGYVVFFMLSGGVIAHQLIFKGYYQDHGGSKEFTLNRRTGLVTLYENGEEVFCHRFIDFNCYFKQEYYGGRTGWVRSLHMAYRNEDYSYGHVVDLAPFVASTSARAYLEVWEIIKCYMNVTLPLPETLYLESRRSRDPTTVAYDLESKNSPIVTSKMSDREFHSLLYAIDDAG</sequence>
<feature type="transmembrane region" description="Helical" evidence="1">
    <location>
        <begin position="77"/>
        <end position="97"/>
    </location>
</feature>
<dbReference type="RefSeq" id="WP_004580934.1">
    <property type="nucleotide sequence ID" value="NZ_AP028878.1"/>
</dbReference>
<feature type="transmembrane region" description="Helical" evidence="1">
    <location>
        <begin position="42"/>
        <end position="65"/>
    </location>
</feature>
<dbReference type="HOGENOM" id="CLU_707504_0_0_6"/>
<organism evidence="2 3">
    <name type="scientific">Marinobacter nanhaiticus D15-8W</name>
    <dbReference type="NCBI Taxonomy" id="626887"/>
    <lineage>
        <taxon>Bacteria</taxon>
        <taxon>Pseudomonadati</taxon>
        <taxon>Pseudomonadota</taxon>
        <taxon>Gammaproteobacteria</taxon>
        <taxon>Pseudomonadales</taxon>
        <taxon>Marinobacteraceae</taxon>
        <taxon>Marinobacter</taxon>
    </lineage>
</organism>
<keyword evidence="1" id="KW-0812">Transmembrane</keyword>